<evidence type="ECO:0000256" key="4">
    <source>
        <dbReference type="ARBA" id="ARBA00023315"/>
    </source>
</evidence>
<dbReference type="InterPro" id="IPR050680">
    <property type="entry name" value="YpeA/RimI_acetyltransf"/>
</dbReference>
<dbReference type="InterPro" id="IPR016181">
    <property type="entry name" value="Acyl_CoA_acyltransferase"/>
</dbReference>
<reference evidence="6 7" key="1">
    <citation type="submission" date="2020-03" db="EMBL/GenBank/DDBJ databases">
        <title>Soil Listeria distribution.</title>
        <authorList>
            <person name="Liao J."/>
            <person name="Wiedmann M."/>
        </authorList>
    </citation>
    <scope>NUCLEOTIDE SEQUENCE [LARGE SCALE GENOMIC DNA]</scope>
    <source>
        <strain evidence="6 7">FSL L7-1507</strain>
    </source>
</reference>
<dbReference type="GO" id="GO:0008080">
    <property type="term" value="F:N-acetyltransferase activity"/>
    <property type="evidence" value="ECO:0007669"/>
    <property type="project" value="InterPro"/>
</dbReference>
<comment type="caution">
    <text evidence="6">The sequence shown here is derived from an EMBL/GenBank/DDBJ whole genome shotgun (WGS) entry which is preliminary data.</text>
</comment>
<dbReference type="Proteomes" id="UP000559885">
    <property type="component" value="Unassembled WGS sequence"/>
</dbReference>
<dbReference type="CDD" id="cd04301">
    <property type="entry name" value="NAT_SF"/>
    <property type="match status" value="1"/>
</dbReference>
<dbReference type="PROSITE" id="PS51186">
    <property type="entry name" value="GNAT"/>
    <property type="match status" value="1"/>
</dbReference>
<evidence type="ECO:0000313" key="7">
    <source>
        <dbReference type="Proteomes" id="UP000559885"/>
    </source>
</evidence>
<dbReference type="Pfam" id="PF00583">
    <property type="entry name" value="Acetyltransf_1"/>
    <property type="match status" value="1"/>
</dbReference>
<evidence type="ECO:0000259" key="5">
    <source>
        <dbReference type="PROSITE" id="PS51186"/>
    </source>
</evidence>
<evidence type="ECO:0000256" key="1">
    <source>
        <dbReference type="ARBA" id="ARBA00005395"/>
    </source>
</evidence>
<dbReference type="AlphaFoldDB" id="A0A841ZNZ4"/>
<accession>A0A841ZNZ4</accession>
<keyword evidence="6" id="KW-0687">Ribonucleoprotein</keyword>
<dbReference type="PANTHER" id="PTHR43420">
    <property type="entry name" value="ACETYLTRANSFERASE"/>
    <property type="match status" value="1"/>
</dbReference>
<dbReference type="Gene3D" id="3.40.630.30">
    <property type="match status" value="1"/>
</dbReference>
<dbReference type="EMBL" id="JAARRM010000001">
    <property type="protein sequence ID" value="MBC1520421.1"/>
    <property type="molecule type" value="Genomic_DNA"/>
</dbReference>
<organism evidence="6 7">
    <name type="scientific">Listeria aquatica</name>
    <dbReference type="NCBI Taxonomy" id="1494960"/>
    <lineage>
        <taxon>Bacteria</taxon>
        <taxon>Bacillati</taxon>
        <taxon>Bacillota</taxon>
        <taxon>Bacilli</taxon>
        <taxon>Bacillales</taxon>
        <taxon>Listeriaceae</taxon>
        <taxon>Listeria</taxon>
    </lineage>
</organism>
<dbReference type="SUPFAM" id="SSF55729">
    <property type="entry name" value="Acyl-CoA N-acyltransferases (Nat)"/>
    <property type="match status" value="1"/>
</dbReference>
<dbReference type="GO" id="GO:0005840">
    <property type="term" value="C:ribosome"/>
    <property type="evidence" value="ECO:0007669"/>
    <property type="project" value="UniProtKB-KW"/>
</dbReference>
<proteinExistence type="inferred from homology"/>
<keyword evidence="4" id="KW-0012">Acyltransferase</keyword>
<dbReference type="NCBIfam" id="TIGR01575">
    <property type="entry name" value="rimI"/>
    <property type="match status" value="1"/>
</dbReference>
<dbReference type="InterPro" id="IPR000182">
    <property type="entry name" value="GNAT_dom"/>
</dbReference>
<keyword evidence="6" id="KW-0689">Ribosomal protein</keyword>
<name>A0A841ZNZ4_9LIST</name>
<keyword evidence="2" id="KW-0963">Cytoplasm</keyword>
<keyword evidence="3 6" id="KW-0808">Transferase</keyword>
<gene>
    <name evidence="6" type="primary">rimI</name>
    <name evidence="6" type="ORF">HB912_02035</name>
</gene>
<dbReference type="PANTHER" id="PTHR43420:SF44">
    <property type="entry name" value="ACETYLTRANSFERASE YPEA"/>
    <property type="match status" value="1"/>
</dbReference>
<evidence type="ECO:0000256" key="3">
    <source>
        <dbReference type="ARBA" id="ARBA00022679"/>
    </source>
</evidence>
<evidence type="ECO:0000256" key="2">
    <source>
        <dbReference type="ARBA" id="ARBA00022490"/>
    </source>
</evidence>
<feature type="domain" description="N-acetyltransferase" evidence="5">
    <location>
        <begin position="11"/>
        <end position="156"/>
    </location>
</feature>
<protein>
    <submittedName>
        <fullName evidence="6">Ribosomal protein S18-alanine N-acetyltransferase</fullName>
    </submittedName>
</protein>
<comment type="similarity">
    <text evidence="1">Belongs to the acetyltransferase family. RimI subfamily.</text>
</comment>
<evidence type="ECO:0000313" key="6">
    <source>
        <dbReference type="EMBL" id="MBC1520421.1"/>
    </source>
</evidence>
<dbReference type="InterPro" id="IPR006464">
    <property type="entry name" value="AcTrfase_RimI/Ard1"/>
</dbReference>
<sequence length="156" mass="17673">MARSEEKTVSVTFSKAELNDIPELLKVERAVFSSPWTAEAFLGEFTANQYAYYILAKLNDEVIGYAGIWLVLDEGHITNVAILPEYQGKGYGEALMQELIFVAKKFGAKHLTLEVRESNQPAQSLYRKLKFQNGALRKNYYPDNGEDALVMWVDLT</sequence>